<feature type="chain" id="PRO_5013095424" evidence="2">
    <location>
        <begin position="22"/>
        <end position="86"/>
    </location>
</feature>
<feature type="region of interest" description="Disordered" evidence="1">
    <location>
        <begin position="34"/>
        <end position="86"/>
    </location>
</feature>
<protein>
    <submittedName>
        <fullName evidence="3">Uncharacterized protein</fullName>
    </submittedName>
</protein>
<name>A0A1X7FBT6_9HYPH</name>
<organism evidence="3 4">
    <name type="scientific">Xaviernesmea oryzae</name>
    <dbReference type="NCBI Taxonomy" id="464029"/>
    <lineage>
        <taxon>Bacteria</taxon>
        <taxon>Pseudomonadati</taxon>
        <taxon>Pseudomonadota</taxon>
        <taxon>Alphaproteobacteria</taxon>
        <taxon>Hyphomicrobiales</taxon>
        <taxon>Rhizobiaceae</taxon>
        <taxon>Rhizobium/Agrobacterium group</taxon>
        <taxon>Xaviernesmea</taxon>
    </lineage>
</organism>
<keyword evidence="2" id="KW-0732">Signal</keyword>
<accession>A0A1X7FBT6</accession>
<reference evidence="4" key="1">
    <citation type="submission" date="2017-04" db="EMBL/GenBank/DDBJ databases">
        <authorList>
            <person name="Varghese N."/>
            <person name="Submissions S."/>
        </authorList>
    </citation>
    <scope>NUCLEOTIDE SEQUENCE [LARGE SCALE GENOMIC DNA]</scope>
    <source>
        <strain evidence="4">B4P</strain>
    </source>
</reference>
<evidence type="ECO:0000313" key="3">
    <source>
        <dbReference type="EMBL" id="SMF49728.1"/>
    </source>
</evidence>
<evidence type="ECO:0000256" key="1">
    <source>
        <dbReference type="SAM" id="MobiDB-lite"/>
    </source>
</evidence>
<feature type="signal peptide" evidence="2">
    <location>
        <begin position="1"/>
        <end position="21"/>
    </location>
</feature>
<dbReference type="EMBL" id="FXAF01000006">
    <property type="protein sequence ID" value="SMF49728.1"/>
    <property type="molecule type" value="Genomic_DNA"/>
</dbReference>
<gene>
    <name evidence="3" type="ORF">SAMN02982989_2664</name>
</gene>
<dbReference type="RefSeq" id="WP_085422813.1">
    <property type="nucleotide sequence ID" value="NZ_FXAF01000006.1"/>
</dbReference>
<evidence type="ECO:0000256" key="2">
    <source>
        <dbReference type="SAM" id="SignalP"/>
    </source>
</evidence>
<dbReference type="Proteomes" id="UP000192903">
    <property type="component" value="Unassembled WGS sequence"/>
</dbReference>
<dbReference type="OrthoDB" id="8393422at2"/>
<proteinExistence type="predicted"/>
<feature type="compositionally biased region" description="Polar residues" evidence="1">
    <location>
        <begin position="34"/>
        <end position="49"/>
    </location>
</feature>
<sequence length="86" mass="8891">MTRITSALAAALIASASFAGAALAEGDYYQGVQKSTPAASSSVDTTRTGSIGDRPNSLRLSNGGRDDNRATFLNSGDYYDGISRPN</sequence>
<evidence type="ECO:0000313" key="4">
    <source>
        <dbReference type="Proteomes" id="UP000192903"/>
    </source>
</evidence>
<keyword evidence="4" id="KW-1185">Reference proteome</keyword>
<dbReference type="AlphaFoldDB" id="A0A1X7FBT6"/>